<sequence>MSAGNRMTVLSTTRPPRSISYTSSAARFNLQVTNPQGQREYMWKTSMMNSRVQTTNAQGAYMWGNVEAAMAAQGIRGDLQNDVKLDVSEALSFYHAGRNPQS</sequence>
<reference evidence="2" key="2">
    <citation type="submission" date="2013-12" db="EMBL/GenBank/DDBJ databases">
        <title>Evolution of pathogenesis and genome organization in the Tremellales.</title>
        <authorList>
            <person name="Cuomo C."/>
            <person name="Litvintseva A."/>
            <person name="Heitman J."/>
            <person name="Chen Y."/>
            <person name="Sun S."/>
            <person name="Springer D."/>
            <person name="Dromer F."/>
            <person name="Young S."/>
            <person name="Zeng Q."/>
            <person name="Chapman S."/>
            <person name="Gujja S."/>
            <person name="Saif S."/>
            <person name="Birren B."/>
        </authorList>
    </citation>
    <scope>NUCLEOTIDE SEQUENCE [LARGE SCALE GENOMIC DNA]</scope>
    <source>
        <strain evidence="2">CBS 10435</strain>
    </source>
</reference>
<proteinExistence type="predicted"/>
<dbReference type="EMBL" id="KV700091">
    <property type="protein sequence ID" value="OCF56072.1"/>
    <property type="molecule type" value="Genomic_DNA"/>
</dbReference>
<gene>
    <name evidence="1" type="ORF">L486_06013</name>
</gene>
<name>A0A1B9IKJ7_9TREE</name>
<organism evidence="1 2">
    <name type="scientific">Kwoniella mangroviensis CBS 10435</name>
    <dbReference type="NCBI Taxonomy" id="1331196"/>
    <lineage>
        <taxon>Eukaryota</taxon>
        <taxon>Fungi</taxon>
        <taxon>Dikarya</taxon>
        <taxon>Basidiomycota</taxon>
        <taxon>Agaricomycotina</taxon>
        <taxon>Tremellomycetes</taxon>
        <taxon>Tremellales</taxon>
        <taxon>Cryptococcaceae</taxon>
        <taxon>Kwoniella</taxon>
    </lineage>
</organism>
<evidence type="ECO:0000313" key="2">
    <source>
        <dbReference type="Proteomes" id="UP000092583"/>
    </source>
</evidence>
<protein>
    <submittedName>
        <fullName evidence="1">Uncharacterized protein</fullName>
    </submittedName>
</protein>
<reference evidence="1 2" key="1">
    <citation type="submission" date="2013-07" db="EMBL/GenBank/DDBJ databases">
        <title>The Genome Sequence of Kwoniella mangroviensis CBS10435.</title>
        <authorList>
            <consortium name="The Broad Institute Genome Sequencing Platform"/>
            <person name="Cuomo C."/>
            <person name="Litvintseva A."/>
            <person name="Chen Y."/>
            <person name="Heitman J."/>
            <person name="Sun S."/>
            <person name="Springer D."/>
            <person name="Dromer F."/>
            <person name="Young S.K."/>
            <person name="Zeng Q."/>
            <person name="Gargeya S."/>
            <person name="Fitzgerald M."/>
            <person name="Abouelleil A."/>
            <person name="Alvarado L."/>
            <person name="Berlin A.M."/>
            <person name="Chapman S.B."/>
            <person name="Dewar J."/>
            <person name="Goldberg J."/>
            <person name="Griggs A."/>
            <person name="Gujja S."/>
            <person name="Hansen M."/>
            <person name="Howarth C."/>
            <person name="Imamovic A."/>
            <person name="Larimer J."/>
            <person name="McCowan C."/>
            <person name="Murphy C."/>
            <person name="Pearson M."/>
            <person name="Priest M."/>
            <person name="Roberts A."/>
            <person name="Saif S."/>
            <person name="Shea T."/>
            <person name="Sykes S."/>
            <person name="Wortman J."/>
            <person name="Nusbaum C."/>
            <person name="Birren B."/>
        </authorList>
    </citation>
    <scope>NUCLEOTIDE SEQUENCE [LARGE SCALE GENOMIC DNA]</scope>
    <source>
        <strain evidence="1 2">CBS 10435</strain>
    </source>
</reference>
<evidence type="ECO:0000313" key="1">
    <source>
        <dbReference type="EMBL" id="OCF56072.1"/>
    </source>
</evidence>
<dbReference type="Proteomes" id="UP000092583">
    <property type="component" value="Unassembled WGS sequence"/>
</dbReference>
<dbReference type="AlphaFoldDB" id="A0A1B9IKJ7"/>
<accession>A0A1B9IKJ7</accession>
<keyword evidence="2" id="KW-1185">Reference proteome</keyword>